<dbReference type="Proteomes" id="UP000035170">
    <property type="component" value="Unassembled WGS sequence"/>
</dbReference>
<dbReference type="EMBL" id="JZWI01000028">
    <property type="protein sequence ID" value="KLN53936.1"/>
    <property type="molecule type" value="Genomic_DNA"/>
</dbReference>
<organism evidence="3 4">
    <name type="scientific">Variovorax paradoxus</name>
    <dbReference type="NCBI Taxonomy" id="34073"/>
    <lineage>
        <taxon>Bacteria</taxon>
        <taxon>Pseudomonadati</taxon>
        <taxon>Pseudomonadota</taxon>
        <taxon>Betaproteobacteria</taxon>
        <taxon>Burkholderiales</taxon>
        <taxon>Comamonadaceae</taxon>
        <taxon>Variovorax</taxon>
    </lineage>
</organism>
<dbReference type="RefSeq" id="WP_047786352.1">
    <property type="nucleotide sequence ID" value="NZ_JZWI01000028.1"/>
</dbReference>
<dbReference type="InterPro" id="IPR027417">
    <property type="entry name" value="P-loop_NTPase"/>
</dbReference>
<protein>
    <submittedName>
        <fullName evidence="3">Z1 domain protein</fullName>
    </submittedName>
</protein>
<sequence length="648" mass="71815">MKHRDQVLSLLRKQVGNPSEVDDIRKTAEKVVEQWVNPLTGGNEETNGLIYGLVQSGKTGVLTVTGAMGADEGYRTIIILTSDIDPLYEQTLGRAQEAFPGIDILGKKDIKDQDGFLQRIKSNTCAIVVTKNSGLLGALLENFKKGRVRGLTALIIDDEADQASLNTKARKSDGSRSAINRLIEEIRGFFHKNTYLQVTATPQALFLQDSAHAFRPRFTVLSHPGSDYVGGEDFFSDNSELVREFPLQDITVLAPGPQPTPSNTIPKSLLEALDTFMVGATFKRTNDADQNCAFLCHVSTKTSDHKHIVDLLRKYKTDLARDLKNRSSKVVERLRTAFNDLAATHPGLAKANFDEILAAIEFLSPGISVKLVNGETDEDVAVRSPYNLFVGGNKLGRGVTIKNLLVSYYGRHPRTPQADTVLQHARMYGYRRKDIGLLRLWLPAQLHTVFRAINRMEVSLRDLIAKKPSEEFRGVYLEGGLHPTRKNVLVPGALGVYTGGGTYNPAQIVRDASVAFHTAKLDKLLEAVTDKNFVAMPIEAIQALIRHTMPDVDLAERVWDPIAVAESMRQCAALRKEAIGYVYVDRDRDLKESRRETQGVLSGGEAGTVPDDKLTLFMLRTKAKGKQNASWWPQVRFPSGRYAFAFSI</sequence>
<dbReference type="InterPro" id="IPR006935">
    <property type="entry name" value="Helicase/UvrB_N"/>
</dbReference>
<dbReference type="Pfam" id="PF10593">
    <property type="entry name" value="Z1"/>
    <property type="match status" value="1"/>
</dbReference>
<dbReference type="InterPro" id="IPR018310">
    <property type="entry name" value="Put_endonuclease_Z1-dom"/>
</dbReference>
<comment type="caution">
    <text evidence="3">The sequence shown here is derived from an EMBL/GenBank/DDBJ whole genome shotgun (WGS) entry which is preliminary data.</text>
</comment>
<dbReference type="Pfam" id="PF04851">
    <property type="entry name" value="ResIII"/>
    <property type="match status" value="1"/>
</dbReference>
<dbReference type="GO" id="GO:0005524">
    <property type="term" value="F:ATP binding"/>
    <property type="evidence" value="ECO:0007669"/>
    <property type="project" value="InterPro"/>
</dbReference>
<evidence type="ECO:0000313" key="4">
    <source>
        <dbReference type="Proteomes" id="UP000035170"/>
    </source>
</evidence>
<dbReference type="GO" id="GO:0003677">
    <property type="term" value="F:DNA binding"/>
    <property type="evidence" value="ECO:0007669"/>
    <property type="project" value="InterPro"/>
</dbReference>
<feature type="domain" description="Putative endonuclease Z1" evidence="2">
    <location>
        <begin position="268"/>
        <end position="466"/>
    </location>
</feature>
<evidence type="ECO:0000259" key="2">
    <source>
        <dbReference type="Pfam" id="PF10593"/>
    </source>
</evidence>
<evidence type="ECO:0000313" key="3">
    <source>
        <dbReference type="EMBL" id="KLN53936.1"/>
    </source>
</evidence>
<proteinExistence type="predicted"/>
<dbReference type="PATRIC" id="fig|34073.19.peg.4988"/>
<feature type="domain" description="Helicase/UvrB N-terminal" evidence="1">
    <location>
        <begin position="25"/>
        <end position="203"/>
    </location>
</feature>
<dbReference type="GO" id="GO:0016787">
    <property type="term" value="F:hydrolase activity"/>
    <property type="evidence" value="ECO:0007669"/>
    <property type="project" value="InterPro"/>
</dbReference>
<gene>
    <name evidence="3" type="ORF">VPARA_48740</name>
</gene>
<reference evidence="3 4" key="1">
    <citation type="submission" date="2015-03" db="EMBL/GenBank/DDBJ databases">
        <title>Genome sequence of Variovorax paradoxus TBEA6.</title>
        <authorList>
            <person name="Poehlein A."/>
            <person name="Schuldes J."/>
            <person name="Wuebbeler J.H."/>
            <person name="Hiessl S."/>
            <person name="Steinbuechel A."/>
            <person name="Daniel R."/>
        </authorList>
    </citation>
    <scope>NUCLEOTIDE SEQUENCE [LARGE SCALE GENOMIC DNA]</scope>
    <source>
        <strain evidence="3 4">TBEA6</strain>
    </source>
</reference>
<keyword evidence="4" id="KW-1185">Reference proteome</keyword>
<dbReference type="SUPFAM" id="SSF52540">
    <property type="entry name" value="P-loop containing nucleoside triphosphate hydrolases"/>
    <property type="match status" value="1"/>
</dbReference>
<evidence type="ECO:0000259" key="1">
    <source>
        <dbReference type="Pfam" id="PF04851"/>
    </source>
</evidence>
<dbReference type="AlphaFoldDB" id="A0A0H2LW52"/>
<accession>A0A0H2LW52</accession>
<name>A0A0H2LW52_VARPD</name>